<evidence type="ECO:0000313" key="4">
    <source>
        <dbReference type="EMBL" id="MDM4016162.1"/>
    </source>
</evidence>
<gene>
    <name evidence="4" type="ORF">QTN89_12035</name>
</gene>
<dbReference type="Gene3D" id="3.40.50.2300">
    <property type="match status" value="1"/>
</dbReference>
<protein>
    <recommendedName>
        <fullName evidence="3">Response regulatory domain-containing protein</fullName>
    </recommendedName>
</protein>
<dbReference type="RefSeq" id="WP_289163779.1">
    <property type="nucleotide sequence ID" value="NZ_JASZZN010000007.1"/>
</dbReference>
<dbReference type="SUPFAM" id="SSF52172">
    <property type="entry name" value="CheY-like"/>
    <property type="match status" value="1"/>
</dbReference>
<name>A0ABT7PI38_9BACT</name>
<feature type="domain" description="Response regulatory" evidence="3">
    <location>
        <begin position="470"/>
        <end position="599"/>
    </location>
</feature>
<sequence length="630" mass="67803">MWFRRFAPTWLLTGLSLTVLIAPNLAAQTETETAAESVKPDELVRQIETQAAQGGANLAEAIAKLVRVGAWSEAVRWTEKLAESEDASVLADAARQIGPDVLLRLSLREEMTEPARTAITKMSDALKKQNQSRPKLVAAIADLAGDSVDQNLAANRTLLRGGEAAIAEMAGAIGGGLPPAQLSKVLGVLKTFGPEGINALGELALYGSDQVRANALVAFQSIAEQERSLVWSLGAQFASNATPAEKRVASRLTGVSSPAEAADYLADRLAQQRANARETNNSQTGVTVWSINEDRTGVTAVRSTELYDAYRQAYDIAQQLRRLPNLTPTASRSVFSTDLALRVMADLDWGDQDQLDRFSATYGSTSSTESLLTAVNENRELGDTPAIIGLIRVLETMATEELLYGIGAQRSPLVQAAIDSVSPRVRYEAASVVADLIDAAKAEGKTLHFPGSSEVRRTLSEMASLSDQPSAILIETRPEIAVSQETILGDLGYGVQLATSVNEAERMVAQGGDLRMVVSKIQLSDATAVELVDRIRRLPRGRQVPIVFYSDDSVHPDAIASAELETRSMRWDRDRSPAVFVVPLPGGTSAFADAIAEVESKRRLPALSIGDRSRFRKVAQTALQSVSMRP</sequence>
<evidence type="ECO:0000256" key="1">
    <source>
        <dbReference type="PROSITE-ProRule" id="PRU00169"/>
    </source>
</evidence>
<reference evidence="4 5" key="1">
    <citation type="submission" date="2023-06" db="EMBL/GenBank/DDBJ databases">
        <title>Roseiconus lacunae JC819 isolated from Gulf of Mannar region, Tamil Nadu.</title>
        <authorList>
            <person name="Pk S."/>
            <person name="Ch S."/>
            <person name="Ch V.R."/>
        </authorList>
    </citation>
    <scope>NUCLEOTIDE SEQUENCE [LARGE SCALE GENOMIC DNA]</scope>
    <source>
        <strain evidence="4 5">JC819</strain>
    </source>
</reference>
<proteinExistence type="predicted"/>
<comment type="caution">
    <text evidence="4">The sequence shown here is derived from an EMBL/GenBank/DDBJ whole genome shotgun (WGS) entry which is preliminary data.</text>
</comment>
<accession>A0ABT7PI38</accession>
<evidence type="ECO:0000259" key="3">
    <source>
        <dbReference type="PROSITE" id="PS50110"/>
    </source>
</evidence>
<keyword evidence="2" id="KW-0732">Signal</keyword>
<dbReference type="EMBL" id="JASZZN010000007">
    <property type="protein sequence ID" value="MDM4016162.1"/>
    <property type="molecule type" value="Genomic_DNA"/>
</dbReference>
<feature type="signal peptide" evidence="2">
    <location>
        <begin position="1"/>
        <end position="26"/>
    </location>
</feature>
<dbReference type="InterPro" id="IPR011006">
    <property type="entry name" value="CheY-like_superfamily"/>
</dbReference>
<dbReference type="Proteomes" id="UP001239462">
    <property type="component" value="Unassembled WGS sequence"/>
</dbReference>
<feature type="chain" id="PRO_5045254668" description="Response regulatory domain-containing protein" evidence="2">
    <location>
        <begin position="27"/>
        <end position="630"/>
    </location>
</feature>
<organism evidence="4 5">
    <name type="scientific">Roseiconus lacunae</name>
    <dbReference type="NCBI Taxonomy" id="2605694"/>
    <lineage>
        <taxon>Bacteria</taxon>
        <taxon>Pseudomonadati</taxon>
        <taxon>Planctomycetota</taxon>
        <taxon>Planctomycetia</taxon>
        <taxon>Pirellulales</taxon>
        <taxon>Pirellulaceae</taxon>
        <taxon>Roseiconus</taxon>
    </lineage>
</organism>
<evidence type="ECO:0000313" key="5">
    <source>
        <dbReference type="Proteomes" id="UP001239462"/>
    </source>
</evidence>
<evidence type="ECO:0000256" key="2">
    <source>
        <dbReference type="SAM" id="SignalP"/>
    </source>
</evidence>
<comment type="caution">
    <text evidence="1">Lacks conserved residue(s) required for the propagation of feature annotation.</text>
</comment>
<keyword evidence="5" id="KW-1185">Reference proteome</keyword>
<dbReference type="InterPro" id="IPR001789">
    <property type="entry name" value="Sig_transdc_resp-reg_receiver"/>
</dbReference>
<dbReference type="PROSITE" id="PS50110">
    <property type="entry name" value="RESPONSE_REGULATORY"/>
    <property type="match status" value="1"/>
</dbReference>